<feature type="compositionally biased region" description="Polar residues" evidence="1">
    <location>
        <begin position="280"/>
        <end position="292"/>
    </location>
</feature>
<dbReference type="Proteomes" id="UP000650833">
    <property type="component" value="Unassembled WGS sequence"/>
</dbReference>
<feature type="compositionally biased region" description="Basic and acidic residues" evidence="1">
    <location>
        <begin position="154"/>
        <end position="176"/>
    </location>
</feature>
<dbReference type="AlphaFoldDB" id="A0A8H7UU43"/>
<feature type="compositionally biased region" description="Basic residues" evidence="1">
    <location>
        <begin position="256"/>
        <end position="270"/>
    </location>
</feature>
<dbReference type="OrthoDB" id="74813at2759"/>
<dbReference type="PANTHER" id="PTHR15197:SF0">
    <property type="entry name" value="COILIN"/>
    <property type="match status" value="1"/>
</dbReference>
<dbReference type="GO" id="GO:0030620">
    <property type="term" value="F:U2 snRNA binding"/>
    <property type="evidence" value="ECO:0007669"/>
    <property type="project" value="TreeGrafter"/>
</dbReference>
<evidence type="ECO:0000256" key="1">
    <source>
        <dbReference type="SAM" id="MobiDB-lite"/>
    </source>
</evidence>
<feature type="region of interest" description="Disordered" evidence="1">
    <location>
        <begin position="502"/>
        <end position="523"/>
    </location>
</feature>
<protein>
    <recommendedName>
        <fullName evidence="4">Coilin</fullName>
    </recommendedName>
</protein>
<evidence type="ECO:0000313" key="3">
    <source>
        <dbReference type="Proteomes" id="UP000650833"/>
    </source>
</evidence>
<proteinExistence type="predicted"/>
<evidence type="ECO:0008006" key="4">
    <source>
        <dbReference type="Google" id="ProtNLM"/>
    </source>
</evidence>
<reference evidence="2" key="1">
    <citation type="submission" date="2020-12" db="EMBL/GenBank/DDBJ databases">
        <title>Metabolic potential, ecology and presence of endohyphal bacteria is reflected in genomic diversity of Mucoromycotina.</title>
        <authorList>
            <person name="Muszewska A."/>
            <person name="Okrasinska A."/>
            <person name="Steczkiewicz K."/>
            <person name="Drgas O."/>
            <person name="Orlowska M."/>
            <person name="Perlinska-Lenart U."/>
            <person name="Aleksandrzak-Piekarczyk T."/>
            <person name="Szatraj K."/>
            <person name="Zielenkiewicz U."/>
            <person name="Pilsyk S."/>
            <person name="Malc E."/>
            <person name="Mieczkowski P."/>
            <person name="Kruszewska J.S."/>
            <person name="Biernat P."/>
            <person name="Pawlowska J."/>
        </authorList>
    </citation>
    <scope>NUCLEOTIDE SEQUENCE</scope>
    <source>
        <strain evidence="2">CBS 226.32</strain>
    </source>
</reference>
<dbReference type="GO" id="GO:0015030">
    <property type="term" value="C:Cajal body"/>
    <property type="evidence" value="ECO:0007669"/>
    <property type="project" value="TreeGrafter"/>
</dbReference>
<evidence type="ECO:0000313" key="2">
    <source>
        <dbReference type="EMBL" id="KAG2190914.1"/>
    </source>
</evidence>
<dbReference type="GO" id="GO:0000387">
    <property type="term" value="P:spliceosomal snRNP assembly"/>
    <property type="evidence" value="ECO:0007669"/>
    <property type="project" value="TreeGrafter"/>
</dbReference>
<organism evidence="2 3">
    <name type="scientific">Mucor plumbeus</name>
    <dbReference type="NCBI Taxonomy" id="97098"/>
    <lineage>
        <taxon>Eukaryota</taxon>
        <taxon>Fungi</taxon>
        <taxon>Fungi incertae sedis</taxon>
        <taxon>Mucoromycota</taxon>
        <taxon>Mucoromycotina</taxon>
        <taxon>Mucoromycetes</taxon>
        <taxon>Mucorales</taxon>
        <taxon>Mucorineae</taxon>
        <taxon>Mucoraceae</taxon>
        <taxon>Mucor</taxon>
    </lineage>
</organism>
<feature type="compositionally biased region" description="Basic residues" evidence="1">
    <location>
        <begin position="83"/>
        <end position="92"/>
    </location>
</feature>
<accession>A0A8H7UU43</accession>
<dbReference type="PANTHER" id="PTHR15197">
    <property type="entry name" value="COILIN P80"/>
    <property type="match status" value="1"/>
</dbReference>
<sequence length="543" mass="61528">MRIKISTALPLPKNQCWFAVNEKLENQSIHQLTKKIVDQLNLSTEAANLKLSMDGFHLLPQTKIKDLLRDGDLVSIKEDHVKKPAASKKRKSPVSPTDSEQDNELDTRPIKKTKKSKSSITKDNDNVKAKKEKSTSTKKVKKEEPKKQKKEKKEKKNKEIIGDTTKKPSVTKENKHQSVPFEGLDKTKKRNMRRKALKQHHRMLQNGSNALASVSVVQTQQQPQQPQQPVEDYAVHELHVEKLNITSNNNEPSAKLLKKNKNKKKNHLKGSKAENRSHVFYQQENSIETNPDTIAMEVDDSNEMSLNSGTVAMQPAGSDAMIIDGNANSGTQPNLYGRAFVTSSESEPRYKGHRGPERKYPIHRVPTLFYAKKPIEDNLSELAPPIPQTTTTTTTTTTTATAITEPLTDKPVNYDNLPIADFESNIPAIGDQLAIKTLELTANYTPEISDWKQVILKELDLPNTVTFEFIPGFGKTSTKGGKFDIKKHQKKKYDDWYQEEYDQFEQAEEEQEEEADLVNEDEQEQDVFTVSIHDVFAMKSMSK</sequence>
<keyword evidence="3" id="KW-1185">Reference proteome</keyword>
<dbReference type="InterPro" id="IPR024822">
    <property type="entry name" value="Coilin"/>
</dbReference>
<dbReference type="EMBL" id="JAEPRC010000891">
    <property type="protein sequence ID" value="KAG2190914.1"/>
    <property type="molecule type" value="Genomic_DNA"/>
</dbReference>
<feature type="region of interest" description="Disordered" evidence="1">
    <location>
        <begin position="79"/>
        <end position="201"/>
    </location>
</feature>
<gene>
    <name evidence="2" type="ORF">INT46_011364</name>
</gene>
<name>A0A8H7UU43_9FUNG</name>
<comment type="caution">
    <text evidence="2">The sequence shown here is derived from an EMBL/GenBank/DDBJ whole genome shotgun (WGS) entry which is preliminary data.</text>
</comment>
<feature type="region of interest" description="Disordered" evidence="1">
    <location>
        <begin position="247"/>
        <end position="292"/>
    </location>
</feature>
<feature type="compositionally biased region" description="Basic residues" evidence="1">
    <location>
        <begin position="187"/>
        <end position="201"/>
    </location>
</feature>
<feature type="compositionally biased region" description="Basic and acidic residues" evidence="1">
    <location>
        <begin position="120"/>
        <end position="146"/>
    </location>
</feature>
<dbReference type="GO" id="GO:0030619">
    <property type="term" value="F:U1 snRNA binding"/>
    <property type="evidence" value="ECO:0007669"/>
    <property type="project" value="TreeGrafter"/>
</dbReference>